<dbReference type="SMART" id="SM00414">
    <property type="entry name" value="H2A"/>
    <property type="match status" value="1"/>
</dbReference>
<keyword evidence="14" id="KW-1185">Reference proteome</keyword>
<comment type="subunit">
    <text evidence="10">The nucleosome is a histone octamer containing two molecules each of H2A, H2B, H3 and H4 assembled in one H3-H4 heterotetramer and two H2A-H2B heterodimers. The octamer wraps approximately 147 bp of DNA.</text>
</comment>
<keyword evidence="9 10" id="KW-0544">Nucleosome core</keyword>
<dbReference type="PANTHER" id="PTHR23430">
    <property type="entry name" value="HISTONE H2A"/>
    <property type="match status" value="1"/>
</dbReference>
<proteinExistence type="inferred from homology"/>
<evidence type="ECO:0000259" key="12">
    <source>
        <dbReference type="Pfam" id="PF16211"/>
    </source>
</evidence>
<dbReference type="CDD" id="cd00074">
    <property type="entry name" value="HFD_H2A"/>
    <property type="match status" value="1"/>
</dbReference>
<evidence type="ECO:0000259" key="11">
    <source>
        <dbReference type="Pfam" id="PF00125"/>
    </source>
</evidence>
<protein>
    <recommendedName>
        <fullName evidence="10">Histone H2A</fullName>
    </recommendedName>
</protein>
<comment type="subcellular location">
    <subcellularLocation>
        <location evidence="2">Chromosome</location>
    </subcellularLocation>
    <subcellularLocation>
        <location evidence="1 10">Nucleus</location>
    </subcellularLocation>
</comment>
<feature type="domain" description="Core Histone H2A/H2B/H3" evidence="11">
    <location>
        <begin position="38"/>
        <end position="106"/>
    </location>
</feature>
<keyword evidence="8 10" id="KW-0539">Nucleus</keyword>
<evidence type="ECO:0000256" key="6">
    <source>
        <dbReference type="ARBA" id="ARBA00022990"/>
    </source>
</evidence>
<dbReference type="PROSITE" id="PS00046">
    <property type="entry name" value="HISTONE_H2A"/>
    <property type="match status" value="1"/>
</dbReference>
<dbReference type="Proteomes" id="UP000694426">
    <property type="component" value="Unplaced"/>
</dbReference>
<dbReference type="GO" id="GO:0030527">
    <property type="term" value="F:structural constituent of chromatin"/>
    <property type="evidence" value="ECO:0007669"/>
    <property type="project" value="InterPro"/>
</dbReference>
<evidence type="ECO:0000256" key="1">
    <source>
        <dbReference type="ARBA" id="ARBA00004123"/>
    </source>
</evidence>
<dbReference type="InterPro" id="IPR032458">
    <property type="entry name" value="Histone_H2A_CS"/>
</dbReference>
<comment type="similarity">
    <text evidence="3 10">Belongs to the histone H2A family.</text>
</comment>
<accession>A0A8B9C0I7</accession>
<evidence type="ECO:0000256" key="8">
    <source>
        <dbReference type="ARBA" id="ARBA00023242"/>
    </source>
</evidence>
<evidence type="ECO:0000256" key="9">
    <source>
        <dbReference type="ARBA" id="ARBA00023269"/>
    </source>
</evidence>
<dbReference type="Pfam" id="PF16211">
    <property type="entry name" value="Histone_H2A_C"/>
    <property type="match status" value="1"/>
</dbReference>
<dbReference type="Ensembl" id="ENSABRT00000017996.1">
    <property type="protein sequence ID" value="ENSABRP00000012553.1"/>
    <property type="gene ID" value="ENSABRG00000011246.1"/>
</dbReference>
<dbReference type="GO" id="GO:0000786">
    <property type="term" value="C:nucleosome"/>
    <property type="evidence" value="ECO:0007669"/>
    <property type="project" value="UniProtKB-KW"/>
</dbReference>
<dbReference type="SUPFAM" id="SSF47113">
    <property type="entry name" value="Histone-fold"/>
    <property type="match status" value="1"/>
</dbReference>
<reference evidence="13" key="2">
    <citation type="submission" date="2025-09" db="UniProtKB">
        <authorList>
            <consortium name="Ensembl"/>
        </authorList>
    </citation>
    <scope>IDENTIFICATION</scope>
</reference>
<dbReference type="AlphaFoldDB" id="A0A8B9C0I7"/>
<evidence type="ECO:0000256" key="7">
    <source>
        <dbReference type="ARBA" id="ARBA00023125"/>
    </source>
</evidence>
<dbReference type="PRINTS" id="PR00620">
    <property type="entry name" value="HISTONEH2A"/>
</dbReference>
<evidence type="ECO:0000256" key="4">
    <source>
        <dbReference type="ARBA" id="ARBA00022454"/>
    </source>
</evidence>
<reference evidence="13" key="1">
    <citation type="submission" date="2025-08" db="UniProtKB">
        <authorList>
            <consortium name="Ensembl"/>
        </authorList>
    </citation>
    <scope>IDENTIFICATION</scope>
</reference>
<keyword evidence="7 10" id="KW-0238">DNA-binding</keyword>
<keyword evidence="5" id="KW-0832">Ubl conjugation</keyword>
<dbReference type="InterPro" id="IPR009072">
    <property type="entry name" value="Histone-fold"/>
</dbReference>
<dbReference type="Gene3D" id="1.10.20.10">
    <property type="entry name" value="Histone, subunit A"/>
    <property type="match status" value="1"/>
</dbReference>
<evidence type="ECO:0000256" key="3">
    <source>
        <dbReference type="ARBA" id="ARBA00010691"/>
    </source>
</evidence>
<keyword evidence="6" id="KW-0007">Acetylation</keyword>
<dbReference type="FunFam" id="1.10.20.10:FF:000008">
    <property type="entry name" value="Histone H2A"/>
    <property type="match status" value="1"/>
</dbReference>
<evidence type="ECO:0000256" key="10">
    <source>
        <dbReference type="RuleBase" id="RU003767"/>
    </source>
</evidence>
<dbReference type="InterPro" id="IPR002119">
    <property type="entry name" value="Histone_H2A"/>
</dbReference>
<dbReference type="GO" id="GO:0005634">
    <property type="term" value="C:nucleus"/>
    <property type="evidence" value="ECO:0007669"/>
    <property type="project" value="UniProtKB-SubCell"/>
</dbReference>
<dbReference type="GeneTree" id="ENSGT00940000153118"/>
<organism evidence="13 14">
    <name type="scientific">Anser brachyrhynchus</name>
    <name type="common">Pink-footed goose</name>
    <dbReference type="NCBI Taxonomy" id="132585"/>
    <lineage>
        <taxon>Eukaryota</taxon>
        <taxon>Metazoa</taxon>
        <taxon>Chordata</taxon>
        <taxon>Craniata</taxon>
        <taxon>Vertebrata</taxon>
        <taxon>Euteleostomi</taxon>
        <taxon>Archelosauria</taxon>
        <taxon>Archosauria</taxon>
        <taxon>Dinosauria</taxon>
        <taxon>Saurischia</taxon>
        <taxon>Theropoda</taxon>
        <taxon>Coelurosauria</taxon>
        <taxon>Aves</taxon>
        <taxon>Neognathae</taxon>
        <taxon>Galloanserae</taxon>
        <taxon>Anseriformes</taxon>
        <taxon>Anatidae</taxon>
        <taxon>Anserinae</taxon>
        <taxon>Anser</taxon>
    </lineage>
</organism>
<dbReference type="InterPro" id="IPR007125">
    <property type="entry name" value="H2A/H2B/H3"/>
</dbReference>
<evidence type="ECO:0000256" key="5">
    <source>
        <dbReference type="ARBA" id="ARBA00022843"/>
    </source>
</evidence>
<evidence type="ECO:0000313" key="14">
    <source>
        <dbReference type="Proteomes" id="UP000694426"/>
    </source>
</evidence>
<evidence type="ECO:0000313" key="13">
    <source>
        <dbReference type="Ensembl" id="ENSABRP00000012553.1"/>
    </source>
</evidence>
<dbReference type="GO" id="GO:0003677">
    <property type="term" value="F:DNA binding"/>
    <property type="evidence" value="ECO:0007669"/>
    <property type="project" value="UniProtKB-KW"/>
</dbReference>
<keyword evidence="4 10" id="KW-0158">Chromosome</keyword>
<dbReference type="Pfam" id="PF00125">
    <property type="entry name" value="Histone"/>
    <property type="match status" value="1"/>
</dbReference>
<dbReference type="GO" id="GO:0046982">
    <property type="term" value="F:protein heterodimerization activity"/>
    <property type="evidence" value="ECO:0007669"/>
    <property type="project" value="InterPro"/>
</dbReference>
<feature type="domain" description="Histone H2A C-terminal" evidence="12">
    <location>
        <begin position="109"/>
        <end position="139"/>
    </location>
</feature>
<dbReference type="InterPro" id="IPR032454">
    <property type="entry name" value="Histone_H2A_C"/>
</dbReference>
<evidence type="ECO:0000256" key="2">
    <source>
        <dbReference type="ARBA" id="ARBA00004286"/>
    </source>
</evidence>
<sequence length="153" mass="17070">MKIPCRLSGHLWIDVRMSECKKKNPKLLLVPKKTKSSMAGLLFPVGRVYRLLKRGGYADRVGPGSAIYLAAVLEYLTAEILELAGNAARENKKSRILPRHIQLAVRNDEELNKLFSCVTIAQGGVLPNVLPELLPKKTMSLKPPHKSVRSQEF</sequence>
<name>A0A8B9C0I7_9AVES</name>